<dbReference type="InterPro" id="IPR025411">
    <property type="entry name" value="DUF4136"/>
</dbReference>
<proteinExistence type="predicted"/>
<evidence type="ECO:0000313" key="4">
    <source>
        <dbReference type="Proteomes" id="UP000295554"/>
    </source>
</evidence>
<evidence type="ECO:0000256" key="1">
    <source>
        <dbReference type="SAM" id="SignalP"/>
    </source>
</evidence>
<dbReference type="AlphaFoldDB" id="A0A4R5LVN4"/>
<organism evidence="3 4">
    <name type="scientific">Seongchinamella unica</name>
    <dbReference type="NCBI Taxonomy" id="2547392"/>
    <lineage>
        <taxon>Bacteria</taxon>
        <taxon>Pseudomonadati</taxon>
        <taxon>Pseudomonadota</taxon>
        <taxon>Gammaproteobacteria</taxon>
        <taxon>Cellvibrionales</taxon>
        <taxon>Halieaceae</taxon>
        <taxon>Seongchinamella</taxon>
    </lineage>
</organism>
<feature type="signal peptide" evidence="1">
    <location>
        <begin position="1"/>
        <end position="17"/>
    </location>
</feature>
<evidence type="ECO:0000313" key="3">
    <source>
        <dbReference type="EMBL" id="TDG15514.1"/>
    </source>
</evidence>
<protein>
    <submittedName>
        <fullName evidence="3">DUF4136 domain-containing protein</fullName>
    </submittedName>
</protein>
<keyword evidence="4" id="KW-1185">Reference proteome</keyword>
<name>A0A4R5LVN4_9GAMM</name>
<dbReference type="Pfam" id="PF13590">
    <property type="entry name" value="DUF4136"/>
    <property type="match status" value="1"/>
</dbReference>
<feature type="chain" id="PRO_5020951174" evidence="1">
    <location>
        <begin position="18"/>
        <end position="192"/>
    </location>
</feature>
<dbReference type="EMBL" id="SMSE01000001">
    <property type="protein sequence ID" value="TDG15514.1"/>
    <property type="molecule type" value="Genomic_DNA"/>
</dbReference>
<evidence type="ECO:0000259" key="2">
    <source>
        <dbReference type="Pfam" id="PF13590"/>
    </source>
</evidence>
<comment type="caution">
    <text evidence="3">The sequence shown here is derived from an EMBL/GenBank/DDBJ whole genome shotgun (WGS) entry which is preliminary data.</text>
</comment>
<sequence>MRILSSLLLLLAVTACSSIETRPGETVAFAAGDYKYYRWRSQPLVNSRQSGDVLYLIDPIVRREVNAALNNLGYVEDPAQAQFSVDYLQALGLREGVKSQDASGGIDPIPSARPNRLVNQAMVDNANALAGLQTTNNIAIQFNDTATQQEVWQVVMTSIVENSNEIDVDAMERKITKAVSQAFRVLPRAGQE</sequence>
<dbReference type="OrthoDB" id="5732251at2"/>
<feature type="domain" description="DUF4136" evidence="2">
    <location>
        <begin position="32"/>
        <end position="185"/>
    </location>
</feature>
<reference evidence="3 4" key="1">
    <citation type="submission" date="2019-03" db="EMBL/GenBank/DDBJ databases">
        <title>Seongchinamella monodicae gen. nov., sp. nov., a novel member of the Gammaproteobacteria isolated from a tidal mudflat of beach.</title>
        <authorList>
            <person name="Yang H.G."/>
            <person name="Kang J.W."/>
            <person name="Lee S.D."/>
        </authorList>
    </citation>
    <scope>NUCLEOTIDE SEQUENCE [LARGE SCALE GENOMIC DNA]</scope>
    <source>
        <strain evidence="3 4">GH4-78</strain>
    </source>
</reference>
<accession>A0A4R5LVN4</accession>
<dbReference type="RefSeq" id="WP_133210046.1">
    <property type="nucleotide sequence ID" value="NZ_SMSE01000001.1"/>
</dbReference>
<keyword evidence="1" id="KW-0732">Signal</keyword>
<dbReference type="PROSITE" id="PS51257">
    <property type="entry name" value="PROKAR_LIPOPROTEIN"/>
    <property type="match status" value="1"/>
</dbReference>
<gene>
    <name evidence="3" type="ORF">E2F43_04600</name>
</gene>
<dbReference type="Proteomes" id="UP000295554">
    <property type="component" value="Unassembled WGS sequence"/>
</dbReference>